<gene>
    <name evidence="2" type="ORF">HNR37_001394</name>
</gene>
<keyword evidence="3" id="KW-1185">Reference proteome</keyword>
<organism evidence="2 3">
    <name type="scientific">Desulfurispira natronophila</name>
    <dbReference type="NCBI Taxonomy" id="682562"/>
    <lineage>
        <taxon>Bacteria</taxon>
        <taxon>Pseudomonadati</taxon>
        <taxon>Chrysiogenota</taxon>
        <taxon>Chrysiogenia</taxon>
        <taxon>Chrysiogenales</taxon>
        <taxon>Chrysiogenaceae</taxon>
        <taxon>Desulfurispira</taxon>
    </lineage>
</organism>
<accession>A0A7W7Y5B4</accession>
<evidence type="ECO:0000313" key="2">
    <source>
        <dbReference type="EMBL" id="MBB5022077.1"/>
    </source>
</evidence>
<dbReference type="EMBL" id="JACHID010000007">
    <property type="protein sequence ID" value="MBB5022077.1"/>
    <property type="molecule type" value="Genomic_DNA"/>
</dbReference>
<keyword evidence="1" id="KW-0472">Membrane</keyword>
<evidence type="ECO:0000256" key="1">
    <source>
        <dbReference type="SAM" id="Phobius"/>
    </source>
</evidence>
<evidence type="ECO:0000313" key="3">
    <source>
        <dbReference type="Proteomes" id="UP000528322"/>
    </source>
</evidence>
<name>A0A7W7Y5B4_9BACT</name>
<proteinExistence type="predicted"/>
<keyword evidence="1" id="KW-1133">Transmembrane helix</keyword>
<dbReference type="Proteomes" id="UP000528322">
    <property type="component" value="Unassembled WGS sequence"/>
</dbReference>
<protein>
    <submittedName>
        <fullName evidence="2">Uncharacterized protein</fullName>
    </submittedName>
</protein>
<keyword evidence="1" id="KW-0812">Transmembrane</keyword>
<dbReference type="RefSeq" id="WP_221270446.1">
    <property type="nucleotide sequence ID" value="NZ_JACHID010000007.1"/>
</dbReference>
<dbReference type="AlphaFoldDB" id="A0A7W7Y5B4"/>
<reference evidence="2 3" key="1">
    <citation type="submission" date="2020-08" db="EMBL/GenBank/DDBJ databases">
        <title>Genomic Encyclopedia of Type Strains, Phase IV (KMG-IV): sequencing the most valuable type-strain genomes for metagenomic binning, comparative biology and taxonomic classification.</title>
        <authorList>
            <person name="Goeker M."/>
        </authorList>
    </citation>
    <scope>NUCLEOTIDE SEQUENCE [LARGE SCALE GENOMIC DNA]</scope>
    <source>
        <strain evidence="2 3">DSM 22071</strain>
    </source>
</reference>
<comment type="caution">
    <text evidence="2">The sequence shown here is derived from an EMBL/GenBank/DDBJ whole genome shotgun (WGS) entry which is preliminary data.</text>
</comment>
<sequence length="53" mass="6061">MITRLAKARLESAIMAVILVKKRRLQWSARIVVLLLFVLMVWLARVINRATAG</sequence>
<feature type="transmembrane region" description="Helical" evidence="1">
    <location>
        <begin position="27"/>
        <end position="47"/>
    </location>
</feature>